<comment type="subcellular location">
    <subcellularLocation>
        <location evidence="2">Membrane</location>
        <topology evidence="2">Multi-pass membrane protein</topology>
    </subcellularLocation>
</comment>
<feature type="transmembrane region" description="Helical" evidence="13">
    <location>
        <begin position="202"/>
        <end position="220"/>
    </location>
</feature>
<dbReference type="GO" id="GO:0018628">
    <property type="term" value="F:terephthalate 1,2-dioxygenase activity"/>
    <property type="evidence" value="ECO:0007669"/>
    <property type="project" value="UniProtKB-EC"/>
</dbReference>
<feature type="transmembrane region" description="Helical" evidence="13">
    <location>
        <begin position="39"/>
        <end position="60"/>
    </location>
</feature>
<feature type="domain" description="FAD-binding FR-type" evidence="14">
    <location>
        <begin position="226"/>
        <end position="325"/>
    </location>
</feature>
<dbReference type="EC" id="1.14.12.15" evidence="15"/>
<evidence type="ECO:0000256" key="7">
    <source>
        <dbReference type="ARBA" id="ARBA00022827"/>
    </source>
</evidence>
<accession>A0A345D8G5</accession>
<proteinExistence type="predicted"/>
<dbReference type="RefSeq" id="WP_114561926.1">
    <property type="nucleotide sequence ID" value="NZ_CP031124.1"/>
</dbReference>
<keyword evidence="8 13" id="KW-1133">Transmembrane helix</keyword>
<dbReference type="KEGG" id="hyf:DTO96_100363"/>
<keyword evidence="4 13" id="KW-0812">Transmembrane</keyword>
<evidence type="ECO:0000256" key="1">
    <source>
        <dbReference type="ARBA" id="ARBA00001974"/>
    </source>
</evidence>
<reference evidence="16" key="1">
    <citation type="submission" date="2018-07" db="EMBL/GenBank/DDBJ databases">
        <authorList>
            <person name="Kim H."/>
        </authorList>
    </citation>
    <scope>NUCLEOTIDE SEQUENCE [LARGE SCALE GENOMIC DNA]</scope>
    <source>
        <strain evidence="16">F02</strain>
    </source>
</reference>
<dbReference type="Pfam" id="PF01794">
    <property type="entry name" value="Ferric_reduct"/>
    <property type="match status" value="1"/>
</dbReference>
<evidence type="ECO:0000256" key="5">
    <source>
        <dbReference type="ARBA" id="ARBA00022714"/>
    </source>
</evidence>
<keyword evidence="6" id="KW-0479">Metal-binding</keyword>
<keyword evidence="12 13" id="KW-0472">Membrane</keyword>
<evidence type="ECO:0000256" key="8">
    <source>
        <dbReference type="ARBA" id="ARBA00022989"/>
    </source>
</evidence>
<gene>
    <name evidence="15" type="primary">tphA1II</name>
    <name evidence="15" type="ORF">DTO96_100363</name>
</gene>
<keyword evidence="3" id="KW-0285">Flavoprotein</keyword>
<keyword evidence="15" id="KW-0223">Dioxygenase</keyword>
<dbReference type="PANTHER" id="PTHR47354">
    <property type="entry name" value="NADH OXIDOREDUCTASE HCR"/>
    <property type="match status" value="1"/>
</dbReference>
<evidence type="ECO:0000256" key="12">
    <source>
        <dbReference type="ARBA" id="ARBA00023136"/>
    </source>
</evidence>
<dbReference type="GO" id="GO:0046872">
    <property type="term" value="F:metal ion binding"/>
    <property type="evidence" value="ECO:0007669"/>
    <property type="project" value="UniProtKB-KW"/>
</dbReference>
<evidence type="ECO:0000256" key="3">
    <source>
        <dbReference type="ARBA" id="ARBA00022630"/>
    </source>
</evidence>
<evidence type="ECO:0000313" key="16">
    <source>
        <dbReference type="Proteomes" id="UP000252182"/>
    </source>
</evidence>
<dbReference type="PRINTS" id="PR00409">
    <property type="entry name" value="PHDIOXRDTASE"/>
</dbReference>
<dbReference type="InterPro" id="IPR013130">
    <property type="entry name" value="Fe3_Rdtase_TM_dom"/>
</dbReference>
<dbReference type="SUPFAM" id="SSF52343">
    <property type="entry name" value="Ferredoxin reductase-like, C-terminal NADP-linked domain"/>
    <property type="match status" value="1"/>
</dbReference>
<dbReference type="InterPro" id="IPR017938">
    <property type="entry name" value="Riboflavin_synthase-like_b-brl"/>
</dbReference>
<dbReference type="InterPro" id="IPR013112">
    <property type="entry name" value="FAD-bd_8"/>
</dbReference>
<dbReference type="AlphaFoldDB" id="A0A345D8G5"/>
<evidence type="ECO:0000313" key="15">
    <source>
        <dbReference type="EMBL" id="AXF84653.1"/>
    </source>
</evidence>
<evidence type="ECO:0000256" key="4">
    <source>
        <dbReference type="ARBA" id="ARBA00022692"/>
    </source>
</evidence>
<sequence length="449" mass="50189">MRKIKPFFIGFLVTLSGLWLLSDQSLFNPPYQFLPMRNVLMNYTGIIAMGVMSISMLLAVRPARFEPFFGGLDKMYRLHKWLGITGLVFSIVHWAIKESPGWLSGLGLIALPNRPKGPHAGSQQATGSSIEQFFQSLKHPAESVGEWAFYIAVVLLALALIKKFPYRYFFQTHRLMPLVYLALVFHSTFTMNFSYYSQVVGPVMAVLMMSGTVAAIIVLFRKVGVQRKVVGVIEGIERYTESSVVRVNIKIKDRWAGHEAGQFAFVNFDDKEAAHPFTISSGWKGDGHLFFLIKELGDYTKTLASQLKAGQAVTLEGPYGQFTFKSDKPRQTWVAGGIGITPFIARMHALAAEPSQQKVDLFFCVPHVDEPGFAKARADAQAAGIHLHIMAEPLDGRLDANRLCTMVPDWQDGDVWFCGPAGFGDSLSEALIKKGLRPEDFHRELFEMR</sequence>
<dbReference type="Gene3D" id="2.40.30.10">
    <property type="entry name" value="Translation factors"/>
    <property type="match status" value="1"/>
</dbReference>
<dbReference type="InterPro" id="IPR050415">
    <property type="entry name" value="MRET"/>
</dbReference>
<evidence type="ECO:0000259" key="14">
    <source>
        <dbReference type="PROSITE" id="PS51384"/>
    </source>
</evidence>
<keyword evidence="9 15" id="KW-0560">Oxidoreductase</keyword>
<dbReference type="Gene3D" id="3.40.50.80">
    <property type="entry name" value="Nucleotide-binding domain of ferredoxin-NADP reductase (FNR) module"/>
    <property type="match status" value="1"/>
</dbReference>
<dbReference type="PROSITE" id="PS51384">
    <property type="entry name" value="FAD_FR"/>
    <property type="match status" value="1"/>
</dbReference>
<keyword evidence="5" id="KW-0001">2Fe-2S</keyword>
<evidence type="ECO:0000256" key="13">
    <source>
        <dbReference type="SAM" id="Phobius"/>
    </source>
</evidence>
<feature type="transmembrane region" description="Helical" evidence="13">
    <location>
        <begin position="178"/>
        <end position="196"/>
    </location>
</feature>
<feature type="transmembrane region" description="Helical" evidence="13">
    <location>
        <begin position="147"/>
        <end position="166"/>
    </location>
</feature>
<feature type="transmembrane region" description="Helical" evidence="13">
    <location>
        <begin position="81"/>
        <end position="96"/>
    </location>
</feature>
<dbReference type="InterPro" id="IPR017927">
    <property type="entry name" value="FAD-bd_FR_type"/>
</dbReference>
<comment type="cofactor">
    <cofactor evidence="1">
        <name>FAD</name>
        <dbReference type="ChEBI" id="CHEBI:57692"/>
    </cofactor>
</comment>
<dbReference type="GO" id="GO:0016020">
    <property type="term" value="C:membrane"/>
    <property type="evidence" value="ECO:0007669"/>
    <property type="project" value="UniProtKB-SubCell"/>
</dbReference>
<keyword evidence="16" id="KW-1185">Reference proteome</keyword>
<evidence type="ECO:0000256" key="9">
    <source>
        <dbReference type="ARBA" id="ARBA00023002"/>
    </source>
</evidence>
<evidence type="ECO:0000256" key="6">
    <source>
        <dbReference type="ARBA" id="ARBA00022723"/>
    </source>
</evidence>
<dbReference type="EMBL" id="CP031124">
    <property type="protein sequence ID" value="AXF84653.1"/>
    <property type="molecule type" value="Genomic_DNA"/>
</dbReference>
<evidence type="ECO:0000256" key="2">
    <source>
        <dbReference type="ARBA" id="ARBA00004141"/>
    </source>
</evidence>
<dbReference type="InterPro" id="IPR039261">
    <property type="entry name" value="FNR_nucleotide-bd"/>
</dbReference>
<dbReference type="OrthoDB" id="9796486at2"/>
<keyword evidence="11" id="KW-0411">Iron-sulfur</keyword>
<dbReference type="Pfam" id="PF08022">
    <property type="entry name" value="FAD_binding_8"/>
    <property type="match status" value="1"/>
</dbReference>
<name>A0A345D8G5_9BURK</name>
<dbReference type="SFLD" id="SFLDS00052">
    <property type="entry name" value="Ferric_Reductase_Domain"/>
    <property type="match status" value="1"/>
</dbReference>
<evidence type="ECO:0000256" key="10">
    <source>
        <dbReference type="ARBA" id="ARBA00023004"/>
    </source>
</evidence>
<dbReference type="GO" id="GO:0050660">
    <property type="term" value="F:flavin adenine dinucleotide binding"/>
    <property type="evidence" value="ECO:0007669"/>
    <property type="project" value="TreeGrafter"/>
</dbReference>
<dbReference type="GO" id="GO:0051537">
    <property type="term" value="F:2 iron, 2 sulfur cluster binding"/>
    <property type="evidence" value="ECO:0007669"/>
    <property type="project" value="UniProtKB-KW"/>
</dbReference>
<keyword evidence="7" id="KW-0274">FAD</keyword>
<dbReference type="SUPFAM" id="SSF63380">
    <property type="entry name" value="Riboflavin synthase domain-like"/>
    <property type="match status" value="1"/>
</dbReference>
<evidence type="ECO:0000256" key="11">
    <source>
        <dbReference type="ARBA" id="ARBA00023014"/>
    </source>
</evidence>
<dbReference type="CDD" id="cd06198">
    <property type="entry name" value="FNR_like_3"/>
    <property type="match status" value="1"/>
</dbReference>
<protein>
    <submittedName>
        <fullName evidence="15">Terephthalate 1,2-dioxygenase, reductase component 2</fullName>
        <ecNumber evidence="15">1.14.12.15</ecNumber>
    </submittedName>
</protein>
<dbReference type="SFLD" id="SFLDG01168">
    <property type="entry name" value="Ferric_reductase_subgroup_(FRE"/>
    <property type="match status" value="1"/>
</dbReference>
<dbReference type="PANTHER" id="PTHR47354:SF8">
    <property type="entry name" value="1,2-PHENYLACETYL-COA EPOXIDASE, SUBUNIT E"/>
    <property type="match status" value="1"/>
</dbReference>
<organism evidence="15 16">
    <name type="scientific">Ephemeroptericola cinctiostellae</name>
    <dbReference type="NCBI Taxonomy" id="2268024"/>
    <lineage>
        <taxon>Bacteria</taxon>
        <taxon>Pseudomonadati</taxon>
        <taxon>Pseudomonadota</taxon>
        <taxon>Betaproteobacteria</taxon>
        <taxon>Burkholderiales</taxon>
        <taxon>Burkholderiaceae</taxon>
        <taxon>Ephemeroptericola</taxon>
    </lineage>
</organism>
<keyword evidence="10" id="KW-0408">Iron</keyword>
<dbReference type="Proteomes" id="UP000252182">
    <property type="component" value="Chromosome"/>
</dbReference>